<dbReference type="Proteomes" id="UP000887574">
    <property type="component" value="Unplaced"/>
</dbReference>
<dbReference type="AlphaFoldDB" id="A0A915DZ62"/>
<feature type="region of interest" description="Disordered" evidence="1">
    <location>
        <begin position="51"/>
        <end position="77"/>
    </location>
</feature>
<name>A0A915DZ62_9BILA</name>
<proteinExistence type="predicted"/>
<evidence type="ECO:0000256" key="1">
    <source>
        <dbReference type="SAM" id="MobiDB-lite"/>
    </source>
</evidence>
<sequence>MPQVNHPLSVDHHHQLTDQFMAVSLQLSKEEAHPLDRLIQLDERYQRTLLQHQQQQTVNTNNHNNHSSSSSSVPSLDNVLHASGAKEYSQMTIASLQQPSSQPNNNLLDPSHLISTYGQLTQSPSWSTPSWYHPFADSSTTAAAAFLSGYGTAAAASLVPAVAGSPTTYNPYLNTPFGSFGQLTVCNTTTSSTTSRQSTVTSLALPTSLTAPSARTGGLRRAEGRSSASGGGGKMVGTRSLEGHSRINGNNAIATNTTANKSSCECPNCSELQRAGIPVDKKKENTAAIYPDA</sequence>
<organism evidence="2 3">
    <name type="scientific">Ditylenchus dipsaci</name>
    <dbReference type="NCBI Taxonomy" id="166011"/>
    <lineage>
        <taxon>Eukaryota</taxon>
        <taxon>Metazoa</taxon>
        <taxon>Ecdysozoa</taxon>
        <taxon>Nematoda</taxon>
        <taxon>Chromadorea</taxon>
        <taxon>Rhabditida</taxon>
        <taxon>Tylenchina</taxon>
        <taxon>Tylenchomorpha</taxon>
        <taxon>Sphaerularioidea</taxon>
        <taxon>Anguinidae</taxon>
        <taxon>Anguininae</taxon>
        <taxon>Ditylenchus</taxon>
    </lineage>
</organism>
<evidence type="ECO:0000313" key="2">
    <source>
        <dbReference type="Proteomes" id="UP000887574"/>
    </source>
</evidence>
<keyword evidence="2" id="KW-1185">Reference proteome</keyword>
<reference evidence="3" key="1">
    <citation type="submission" date="2022-11" db="UniProtKB">
        <authorList>
            <consortium name="WormBaseParasite"/>
        </authorList>
    </citation>
    <scope>IDENTIFICATION</scope>
</reference>
<dbReference type="WBParaSite" id="jg25006">
    <property type="protein sequence ID" value="jg25006"/>
    <property type="gene ID" value="jg25006"/>
</dbReference>
<feature type="region of interest" description="Disordered" evidence="1">
    <location>
        <begin position="207"/>
        <end position="263"/>
    </location>
</feature>
<feature type="compositionally biased region" description="Low complexity" evidence="1">
    <location>
        <begin position="51"/>
        <end position="73"/>
    </location>
</feature>
<evidence type="ECO:0000313" key="3">
    <source>
        <dbReference type="WBParaSite" id="jg25006"/>
    </source>
</evidence>
<accession>A0A915DZ62</accession>
<feature type="compositionally biased region" description="Low complexity" evidence="1">
    <location>
        <begin position="247"/>
        <end position="260"/>
    </location>
</feature>
<protein>
    <submittedName>
        <fullName evidence="3">Uncharacterized protein</fullName>
    </submittedName>
</protein>